<dbReference type="EMBL" id="JACIEH010000001">
    <property type="protein sequence ID" value="MBB4098004.1"/>
    <property type="molecule type" value="Genomic_DNA"/>
</dbReference>
<comment type="caution">
    <text evidence="1">The sequence shown here is derived from an EMBL/GenBank/DDBJ whole genome shotgun (WGS) entry which is preliminary data.</text>
</comment>
<evidence type="ECO:0000313" key="1">
    <source>
        <dbReference type="EMBL" id="MBB4098004.1"/>
    </source>
</evidence>
<proteinExistence type="predicted"/>
<accession>A0A7W6NWZ0</accession>
<dbReference type="AlphaFoldDB" id="A0A7W6NWZ0"/>
<reference evidence="1 2" key="1">
    <citation type="submission" date="2020-08" db="EMBL/GenBank/DDBJ databases">
        <title>Genomic Encyclopedia of Type Strains, Phase IV (KMG-IV): sequencing the most valuable type-strain genomes for metagenomic binning, comparative biology and taxonomic classification.</title>
        <authorList>
            <person name="Goeker M."/>
        </authorList>
    </citation>
    <scope>NUCLEOTIDE SEQUENCE [LARGE SCALE GENOMIC DNA]</scope>
    <source>
        <strain evidence="1 2">DSM 101806</strain>
    </source>
</reference>
<evidence type="ECO:0000313" key="2">
    <source>
        <dbReference type="Proteomes" id="UP000557392"/>
    </source>
</evidence>
<gene>
    <name evidence="1" type="ORF">GGR46_001537</name>
</gene>
<protein>
    <submittedName>
        <fullName evidence="1">Uncharacterized protein</fullName>
    </submittedName>
</protein>
<name>A0A7W6NWZ0_9SPHN</name>
<dbReference type="RefSeq" id="WP_183996101.1">
    <property type="nucleotide sequence ID" value="NZ_JACIEH010000001.1"/>
</dbReference>
<dbReference type="Proteomes" id="UP000557392">
    <property type="component" value="Unassembled WGS sequence"/>
</dbReference>
<organism evidence="1 2">
    <name type="scientific">Sphingomonas kyeonggiensis</name>
    <dbReference type="NCBI Taxonomy" id="1268553"/>
    <lineage>
        <taxon>Bacteria</taxon>
        <taxon>Pseudomonadati</taxon>
        <taxon>Pseudomonadota</taxon>
        <taxon>Alphaproteobacteria</taxon>
        <taxon>Sphingomonadales</taxon>
        <taxon>Sphingomonadaceae</taxon>
        <taxon>Sphingomonas</taxon>
    </lineage>
</organism>
<keyword evidence="2" id="KW-1185">Reference proteome</keyword>
<sequence>MSGPKVVRIVTREEILDICHGMLARVDAALAEWTRIGERNDCIDDAALAAARARRAELAELIAADRFMDLQKQAPIEEAFLRDDVQVRLAKVAAEQAAARSRNRREREAAASLLRALRAGGEALDANLERGLERGDAAALAEGFRVLAARTAAPAASRALADRLRLDGPPASFADWLASRPAVDTDPAVARIDARIAELAPLVDGPAVADWTARLDEAADAEPARRSLLLDGLDVATGRALTEARARAAAVLDLGLLAAEMRAADLDAVALAAGVEDLGTEAIAARVAEGRAALDAHRRALSSAARRTAVLEGLAGLGYEVTEGMRTTWVEEGRLVVRSATRPDYGVEVSAAGERMQMRPVAFDAGGVGPDPSRDRDAETIWCGDVSALQAGLGDAGGGLVIERALSVGATPLKRIAVEALPDAGAAVEVPALRGRTLR</sequence>